<evidence type="ECO:0000313" key="2">
    <source>
        <dbReference type="EMBL" id="BFF89190.1"/>
    </source>
</evidence>
<dbReference type="EMBL" id="AP029263">
    <property type="protein sequence ID" value="BFF89190.1"/>
    <property type="molecule type" value="Genomic_DNA"/>
</dbReference>
<reference evidence="2 3" key="1">
    <citation type="submission" date="2024-02" db="EMBL/GenBank/DDBJ databases">
        <title>A chromosome-level genome assembly of Drosophila madeirensis, a fruit fly species endemic to Madeira island.</title>
        <authorList>
            <person name="Tomihara K."/>
            <person name="Llopart A."/>
            <person name="Yamamoto D."/>
        </authorList>
    </citation>
    <scope>NUCLEOTIDE SEQUENCE [LARGE SCALE GENOMIC DNA]</scope>
    <source>
        <strain evidence="2 3">RF1</strain>
    </source>
</reference>
<proteinExistence type="predicted"/>
<feature type="domain" description="TACO1/YebC-like second and third" evidence="1">
    <location>
        <begin position="13"/>
        <end position="89"/>
    </location>
</feature>
<dbReference type="InterPro" id="IPR048300">
    <property type="entry name" value="TACO1_YebC-like_2nd/3rd_dom"/>
</dbReference>
<dbReference type="InterPro" id="IPR029072">
    <property type="entry name" value="YebC-like"/>
</dbReference>
<dbReference type="Gene3D" id="3.30.70.980">
    <property type="match status" value="2"/>
</dbReference>
<accession>A0AAU9ETY3</accession>
<protein>
    <recommendedName>
        <fullName evidence="1">TACO1/YebC-like second and third domain-containing protein</fullName>
    </recommendedName>
</protein>
<keyword evidence="3" id="KW-1185">Reference proteome</keyword>
<sequence>MPFGDRPLPRHHEIDENENGSVLFKCPPPDVGQVATKLKQRDYKIQHKEIGHCPNEPLVRLSPRHHKCYAEFLKEIQLDGDIFKVYVNVCVEQ</sequence>
<organism evidence="2 3">
    <name type="scientific">Drosophila madeirensis</name>
    <name type="common">Fruit fly</name>
    <dbReference type="NCBI Taxonomy" id="30013"/>
    <lineage>
        <taxon>Eukaryota</taxon>
        <taxon>Metazoa</taxon>
        <taxon>Ecdysozoa</taxon>
        <taxon>Arthropoda</taxon>
        <taxon>Hexapoda</taxon>
        <taxon>Insecta</taxon>
        <taxon>Pterygota</taxon>
        <taxon>Neoptera</taxon>
        <taxon>Endopterygota</taxon>
        <taxon>Diptera</taxon>
        <taxon>Brachycera</taxon>
        <taxon>Muscomorpha</taxon>
        <taxon>Ephydroidea</taxon>
        <taxon>Drosophilidae</taxon>
        <taxon>Drosophila</taxon>
        <taxon>Sophophora</taxon>
    </lineage>
</organism>
<name>A0AAU9ETY3_DROMD</name>
<dbReference type="InterPro" id="IPR026564">
    <property type="entry name" value="Transcrip_reg_TACO1-like_dom3"/>
</dbReference>
<gene>
    <name evidence="2" type="ORF">DMAD_07994</name>
</gene>
<dbReference type="Pfam" id="PF01709">
    <property type="entry name" value="Transcrip_reg"/>
    <property type="match status" value="1"/>
</dbReference>
<dbReference type="SUPFAM" id="SSF75625">
    <property type="entry name" value="YebC-like"/>
    <property type="match status" value="1"/>
</dbReference>
<evidence type="ECO:0000259" key="1">
    <source>
        <dbReference type="Pfam" id="PF01709"/>
    </source>
</evidence>
<dbReference type="AlphaFoldDB" id="A0AAU9ETY3"/>
<evidence type="ECO:0000313" key="3">
    <source>
        <dbReference type="Proteomes" id="UP001500889"/>
    </source>
</evidence>
<dbReference type="Proteomes" id="UP001500889">
    <property type="component" value="Chromosome O"/>
</dbReference>